<proteinExistence type="predicted"/>
<dbReference type="NCBIfam" id="NF037962">
    <property type="entry name" value="arsenic_eff"/>
    <property type="match status" value="1"/>
</dbReference>
<dbReference type="Pfam" id="PF11449">
    <property type="entry name" value="ArsP_2"/>
    <property type="match status" value="1"/>
</dbReference>
<dbReference type="EMBL" id="SHMP01000003">
    <property type="protein sequence ID" value="RZV12279.1"/>
    <property type="molecule type" value="Genomic_DNA"/>
</dbReference>
<protein>
    <submittedName>
        <fullName evidence="2">Putative 10TM heavy-metal exporter</fullName>
    </submittedName>
</protein>
<feature type="transmembrane region" description="Helical" evidence="1">
    <location>
        <begin position="179"/>
        <end position="200"/>
    </location>
</feature>
<keyword evidence="1" id="KW-1133">Transmembrane helix</keyword>
<feature type="transmembrane region" description="Helical" evidence="1">
    <location>
        <begin position="115"/>
        <end position="131"/>
    </location>
</feature>
<keyword evidence="1" id="KW-0472">Membrane</keyword>
<keyword evidence="1" id="KW-0812">Transmembrane</keyword>
<reference evidence="2 3" key="1">
    <citation type="submission" date="2019-02" db="EMBL/GenBank/DDBJ databases">
        <title>Genomic Encyclopedia of Archaeal and Bacterial Type Strains, Phase II (KMG-II): from individual species to whole genera.</title>
        <authorList>
            <person name="Goeker M."/>
        </authorList>
    </citation>
    <scope>NUCLEOTIDE SEQUENCE [LARGE SCALE GENOMIC DNA]</scope>
    <source>
        <strain evidence="2 3">DSM 18328</strain>
    </source>
</reference>
<feature type="transmembrane region" description="Helical" evidence="1">
    <location>
        <begin position="266"/>
        <end position="288"/>
    </location>
</feature>
<dbReference type="Proteomes" id="UP000291097">
    <property type="component" value="Unassembled WGS sequence"/>
</dbReference>
<feature type="transmembrane region" description="Helical" evidence="1">
    <location>
        <begin position="21"/>
        <end position="42"/>
    </location>
</feature>
<evidence type="ECO:0000313" key="3">
    <source>
        <dbReference type="Proteomes" id="UP000291097"/>
    </source>
</evidence>
<dbReference type="InterPro" id="IPR021552">
    <property type="entry name" value="ArsP_2"/>
</dbReference>
<organism evidence="2 3">
    <name type="scientific">Natrinema hispanicum</name>
    <dbReference type="NCBI Taxonomy" id="392421"/>
    <lineage>
        <taxon>Archaea</taxon>
        <taxon>Methanobacteriati</taxon>
        <taxon>Methanobacteriota</taxon>
        <taxon>Stenosarchaea group</taxon>
        <taxon>Halobacteria</taxon>
        <taxon>Halobacteriales</taxon>
        <taxon>Natrialbaceae</taxon>
        <taxon>Natrinema</taxon>
    </lineage>
</organism>
<name>A0A482YGV4_9EURY</name>
<dbReference type="AlphaFoldDB" id="A0A482YGV4"/>
<evidence type="ECO:0000313" key="2">
    <source>
        <dbReference type="EMBL" id="RZV12279.1"/>
    </source>
</evidence>
<feature type="transmembrane region" description="Helical" evidence="1">
    <location>
        <begin position="220"/>
        <end position="237"/>
    </location>
</feature>
<feature type="transmembrane region" description="Helical" evidence="1">
    <location>
        <begin position="62"/>
        <end position="80"/>
    </location>
</feature>
<accession>A0A482YGV4</accession>
<gene>
    <name evidence="2" type="ORF">BDK88_1180</name>
</gene>
<sequence>MSGWWLEMIVEMFSGVAIETWAIIGSLVALSVLVVEIGRVVVNDTIVSWFSESESLQPVGGAVLGLIPGCGGAIAVMPLYGRGAVGFGTVVATLAATAGDSAFVLLAVAPEVAPIAYGIAFVTAVLSGLLIEKYGTGTARIDRIVRQPATAADGGMATRSGHAACGTARRPASSVATAANLWSWAVLVSWWTIALVGLGVSMRALLTQSEPQLVLWETDVIAAVGVTGIALSGYVYVRGTAPATDRTSLDQFVSALWRSAASTSRIVLWVAVALLAFELATVADIQFAQLPTAGMLAPIGGALIGALPGCGVHVGIATAYGEGAIPFSALLANAISQDGDAFFPLLAIDYRAAIVATIYTVIPAAVAGGAVHILWQLFDLPQFWFALAG</sequence>
<comment type="caution">
    <text evidence="2">The sequence shown here is derived from an EMBL/GenBank/DDBJ whole genome shotgun (WGS) entry which is preliminary data.</text>
</comment>
<evidence type="ECO:0000256" key="1">
    <source>
        <dbReference type="SAM" id="Phobius"/>
    </source>
</evidence>
<feature type="transmembrane region" description="Helical" evidence="1">
    <location>
        <begin position="352"/>
        <end position="375"/>
    </location>
</feature>
<feature type="transmembrane region" description="Helical" evidence="1">
    <location>
        <begin position="87"/>
        <end position="109"/>
    </location>
</feature>